<organism evidence="3 4">
    <name type="scientific">Butyrivibrio fibrisolvens DSM 3071</name>
    <dbReference type="NCBI Taxonomy" id="1121131"/>
    <lineage>
        <taxon>Bacteria</taxon>
        <taxon>Bacillati</taxon>
        <taxon>Bacillota</taxon>
        <taxon>Clostridia</taxon>
        <taxon>Lachnospirales</taxon>
        <taxon>Lachnospiraceae</taxon>
        <taxon>Butyrivibrio</taxon>
    </lineage>
</organism>
<dbReference type="Proteomes" id="UP000184278">
    <property type="component" value="Unassembled WGS sequence"/>
</dbReference>
<evidence type="ECO:0000256" key="2">
    <source>
        <dbReference type="SAM" id="SignalP"/>
    </source>
</evidence>
<feature type="compositionally biased region" description="Low complexity" evidence="1">
    <location>
        <begin position="41"/>
        <end position="65"/>
    </location>
</feature>
<name>A0A1M5U0N9_BUTFI</name>
<sequence length="380" mass="42261">MGNNKKRRCYITVILLAVLTVVSGCNKVNDSNKGSEASARAGASDTNSSNNATDANASNGASDDAQTIVDDTAINGDNDAAEADSEVTTENQYEIYKEYISPKKKDEIQLDSESESLYKGFLNGDIEAEYASDGDITRALCLAEVLTDGESYTLTEIEEKLCDGCEYAEDWIYENNICEEYIDLGLDGTYELKTDIGAAAFNLTLVVKNVDGHLKICFAGDSWDSSFITVLFTGEVSLFNRESNSVHSAEQGFLDENGNYKFWNRSKEEGFHIGETGDLYYNDQFIGSGIGLYVIEISFDTEAVEPYYYVYIVDIDNNTLEEENSNPQDPYNLARAALEAEGKNAITMDELQILQDEKRQEIGFDDKLYYYGDELKPDEE</sequence>
<evidence type="ECO:0000313" key="4">
    <source>
        <dbReference type="Proteomes" id="UP000184278"/>
    </source>
</evidence>
<accession>A0A1M5U0N9</accession>
<feature type="signal peptide" evidence="2">
    <location>
        <begin position="1"/>
        <end position="24"/>
    </location>
</feature>
<dbReference type="EMBL" id="FQXK01000005">
    <property type="protein sequence ID" value="SHH56592.1"/>
    <property type="molecule type" value="Genomic_DNA"/>
</dbReference>
<dbReference type="OrthoDB" id="2004338at2"/>
<reference evidence="4" key="1">
    <citation type="submission" date="2016-11" db="EMBL/GenBank/DDBJ databases">
        <authorList>
            <person name="Varghese N."/>
            <person name="Submissions S."/>
        </authorList>
    </citation>
    <scope>NUCLEOTIDE SEQUENCE [LARGE SCALE GENOMIC DNA]</scope>
    <source>
        <strain evidence="4">DSM 3071</strain>
    </source>
</reference>
<feature type="region of interest" description="Disordered" evidence="1">
    <location>
        <begin position="30"/>
        <end position="65"/>
    </location>
</feature>
<evidence type="ECO:0000256" key="1">
    <source>
        <dbReference type="SAM" id="MobiDB-lite"/>
    </source>
</evidence>
<feature type="chain" id="PRO_5038477463" evidence="2">
    <location>
        <begin position="25"/>
        <end position="380"/>
    </location>
</feature>
<keyword evidence="4" id="KW-1185">Reference proteome</keyword>
<proteinExistence type="predicted"/>
<protein>
    <submittedName>
        <fullName evidence="3">Uncharacterized protein</fullName>
    </submittedName>
</protein>
<dbReference type="AlphaFoldDB" id="A0A1M5U0N9"/>
<keyword evidence="2" id="KW-0732">Signal</keyword>
<dbReference type="GeneID" id="89510611"/>
<evidence type="ECO:0000313" key="3">
    <source>
        <dbReference type="EMBL" id="SHH56592.1"/>
    </source>
</evidence>
<dbReference type="PROSITE" id="PS51257">
    <property type="entry name" value="PROKAR_LIPOPROTEIN"/>
    <property type="match status" value="1"/>
</dbReference>
<dbReference type="RefSeq" id="WP_073385526.1">
    <property type="nucleotide sequence ID" value="NZ_FQXK01000005.1"/>
</dbReference>
<dbReference type="STRING" id="1121131.SAMN02745229_00684"/>
<gene>
    <name evidence="3" type="ORF">SAMN02745229_00684</name>
</gene>